<dbReference type="AlphaFoldDB" id="A0A2I1IQJ5"/>
<sequence>MGIISIDTSEVRALAADLRQVDSRLARHVVPVLRKGAVNVKNQLVKEAEESTHFRGFAPAISFDEGSFAGFGGGEFKVDIGPTKGAPGSLANIAYFGTSRGGGTVPDPMGALEAEAPGFADALGEFAERMLT</sequence>
<dbReference type="RefSeq" id="WP_004808481.1">
    <property type="nucleotide sequence ID" value="NZ_CP118946.1"/>
</dbReference>
<protein>
    <recommendedName>
        <fullName evidence="3">HK97 gp10 family phage protein</fullName>
    </recommendedName>
</protein>
<organism evidence="1 2">
    <name type="scientific">Winkia neuii</name>
    <dbReference type="NCBI Taxonomy" id="33007"/>
    <lineage>
        <taxon>Bacteria</taxon>
        <taxon>Bacillati</taxon>
        <taxon>Actinomycetota</taxon>
        <taxon>Actinomycetes</taxon>
        <taxon>Actinomycetales</taxon>
        <taxon>Actinomycetaceae</taxon>
        <taxon>Winkia</taxon>
    </lineage>
</organism>
<dbReference type="Proteomes" id="UP000235122">
    <property type="component" value="Unassembled WGS sequence"/>
</dbReference>
<dbReference type="STRING" id="33007.HMPREF3198_00101"/>
<accession>A0A2I1IQJ5</accession>
<name>A0A2I1IQJ5_9ACTO</name>
<evidence type="ECO:0000313" key="1">
    <source>
        <dbReference type="EMBL" id="PKY73396.1"/>
    </source>
</evidence>
<evidence type="ECO:0000313" key="2">
    <source>
        <dbReference type="Proteomes" id="UP000235122"/>
    </source>
</evidence>
<keyword evidence="2" id="KW-1185">Reference proteome</keyword>
<dbReference type="EMBL" id="PKKO01000001">
    <property type="protein sequence ID" value="PKY73396.1"/>
    <property type="molecule type" value="Genomic_DNA"/>
</dbReference>
<proteinExistence type="predicted"/>
<evidence type="ECO:0008006" key="3">
    <source>
        <dbReference type="Google" id="ProtNLM"/>
    </source>
</evidence>
<comment type="caution">
    <text evidence="1">The sequence shown here is derived from an EMBL/GenBank/DDBJ whole genome shotgun (WGS) entry which is preliminary data.</text>
</comment>
<reference evidence="1 2" key="1">
    <citation type="submission" date="2017-12" db="EMBL/GenBank/DDBJ databases">
        <title>Phylogenetic diversity of female urinary microbiome.</title>
        <authorList>
            <person name="Thomas-White K."/>
            <person name="Wolfe A.J."/>
        </authorList>
    </citation>
    <scope>NUCLEOTIDE SEQUENCE [LARGE SCALE GENOMIC DNA]</scope>
    <source>
        <strain evidence="1 2">UMB0402</strain>
    </source>
</reference>
<gene>
    <name evidence="1" type="ORF">CYJ19_02085</name>
</gene>